<feature type="domain" description="OmpR/PhoB-type" evidence="8">
    <location>
        <begin position="11"/>
        <end position="116"/>
    </location>
</feature>
<dbReference type="SMART" id="SM00862">
    <property type="entry name" value="Trans_reg_C"/>
    <property type="match status" value="1"/>
</dbReference>
<dbReference type="SUPFAM" id="SSF48452">
    <property type="entry name" value="TPR-like"/>
    <property type="match status" value="1"/>
</dbReference>
<dbReference type="Pfam" id="PF00931">
    <property type="entry name" value="NB-ARC"/>
    <property type="match status" value="1"/>
</dbReference>
<dbReference type="InterPro" id="IPR005158">
    <property type="entry name" value="BTAD"/>
</dbReference>
<dbReference type="PANTHER" id="PTHR35807">
    <property type="entry name" value="TRANSCRIPTIONAL REGULATOR REDD-RELATED"/>
    <property type="match status" value="1"/>
</dbReference>
<accession>A0ABV3AL14</accession>
<evidence type="ECO:0000313" key="10">
    <source>
        <dbReference type="Proteomes" id="UP001551011"/>
    </source>
</evidence>
<feature type="DNA-binding region" description="OmpR/PhoB-type" evidence="6">
    <location>
        <begin position="11"/>
        <end position="116"/>
    </location>
</feature>
<comment type="caution">
    <text evidence="9">The sequence shown here is derived from an EMBL/GenBank/DDBJ whole genome shotgun (WGS) entry which is preliminary data.</text>
</comment>
<dbReference type="SMART" id="SM01043">
    <property type="entry name" value="BTAD"/>
    <property type="match status" value="1"/>
</dbReference>
<keyword evidence="10" id="KW-1185">Reference proteome</keyword>
<evidence type="ECO:0000256" key="7">
    <source>
        <dbReference type="SAM" id="MobiDB-lite"/>
    </source>
</evidence>
<keyword evidence="4 6" id="KW-0238">DNA-binding</keyword>
<organism evidence="9 10">
    <name type="scientific">Streptomyces flaveolus</name>
    <dbReference type="NCBI Taxonomy" id="67297"/>
    <lineage>
        <taxon>Bacteria</taxon>
        <taxon>Bacillati</taxon>
        <taxon>Actinomycetota</taxon>
        <taxon>Actinomycetes</taxon>
        <taxon>Kitasatosporales</taxon>
        <taxon>Streptomycetaceae</taxon>
        <taxon>Streptomyces</taxon>
    </lineage>
</organism>
<evidence type="ECO:0000256" key="4">
    <source>
        <dbReference type="ARBA" id="ARBA00023125"/>
    </source>
</evidence>
<dbReference type="RefSeq" id="WP_359260676.1">
    <property type="nucleotide sequence ID" value="NZ_JBFAEG010000038.1"/>
</dbReference>
<evidence type="ECO:0000313" key="9">
    <source>
        <dbReference type="EMBL" id="MEU5712648.1"/>
    </source>
</evidence>
<dbReference type="EMBL" id="JBFAEG010000038">
    <property type="protein sequence ID" value="MEU5712648.1"/>
    <property type="molecule type" value="Genomic_DNA"/>
</dbReference>
<keyword evidence="5" id="KW-0804">Transcription</keyword>
<dbReference type="InterPro" id="IPR002182">
    <property type="entry name" value="NB-ARC"/>
</dbReference>
<proteinExistence type="inferred from homology"/>
<evidence type="ECO:0000256" key="6">
    <source>
        <dbReference type="PROSITE-ProRule" id="PRU01091"/>
    </source>
</evidence>
<dbReference type="PRINTS" id="PR00364">
    <property type="entry name" value="DISEASERSIST"/>
</dbReference>
<protein>
    <submittedName>
        <fullName evidence="9">BTAD domain-containing putative transcriptional regulator</fullName>
    </submittedName>
</protein>
<dbReference type="InterPro" id="IPR016032">
    <property type="entry name" value="Sig_transdc_resp-reg_C-effctor"/>
</dbReference>
<sequence length="722" mass="77189">MTYDIGSDGGEAGRETDAVVRYAILGPVRAARGTDELDLGPPKRLALFALLVLRAPGPLTLSEAIDVLWDDEPPASAANVVHRHIGALRRTLEPQLRSRSDARHLVRAVDGYRLLVDTSNSDLLHFRDLCAQARLAVRAGDPARAAHRFVEALRLWRGPVVADGSLVCRHPVFTAVGHEFVAVVKEASDVVLTAAPALTEDLLTALRQALDGHPFDEAVHARVIAALAATGRQAEALRQFDGIRRRLADELGVDPGPELRAAQQHLSQRRLTAPVKGPADPVPAAPAPSQLPADCVSFVGRRSALDRLLELLPLEGESPAPPITAAICGMAGVGKTTLAVHVAHLAAARCPGGQVYVDLRGHHASQAPLDPGEAMRTVLEALGIETVPAQPGTAALGSAYRRALAGRRLLLVLDDARDSEQVRPLLPTTPGCLTIVTSRRRLEGLAVTDNARIVTLDPMTRWESLELLERRLGADRLRGERAAAEEIVEVCGGLPLTLAVAGTRALLQPAFSLASLAARLQDGRGSLAALSTRDVRTDVRSAFTASYQALSPSAASLFRLLSLHPARDITAPAAASLAGTGVRDTHSDIAELTDHHLLAELVPGRYTCHGLLRSFAAELSSRCDPAGVRSAARARMVEHYLYSADAATALLAPHRRALILPPPRPGVRPAQFHDRAQAAEWIIAERHVLPSLVEDMGLLPGGETFRRQLCSTLGTFTHRVDR</sequence>
<dbReference type="InterPro" id="IPR011990">
    <property type="entry name" value="TPR-like_helical_dom_sf"/>
</dbReference>
<dbReference type="InterPro" id="IPR051677">
    <property type="entry name" value="AfsR-DnrI-RedD_regulator"/>
</dbReference>
<feature type="region of interest" description="Disordered" evidence="7">
    <location>
        <begin position="266"/>
        <end position="288"/>
    </location>
</feature>
<evidence type="ECO:0000256" key="3">
    <source>
        <dbReference type="ARBA" id="ARBA00023015"/>
    </source>
</evidence>
<name>A0ABV3AL14_9ACTN</name>
<dbReference type="Proteomes" id="UP001551011">
    <property type="component" value="Unassembled WGS sequence"/>
</dbReference>
<dbReference type="Gene3D" id="3.40.50.300">
    <property type="entry name" value="P-loop containing nucleotide triphosphate hydrolases"/>
    <property type="match status" value="1"/>
</dbReference>
<evidence type="ECO:0000259" key="8">
    <source>
        <dbReference type="PROSITE" id="PS51755"/>
    </source>
</evidence>
<keyword evidence="3" id="KW-0805">Transcription regulation</keyword>
<dbReference type="InterPro" id="IPR036388">
    <property type="entry name" value="WH-like_DNA-bd_sf"/>
</dbReference>
<dbReference type="CDD" id="cd15831">
    <property type="entry name" value="BTAD"/>
    <property type="match status" value="1"/>
</dbReference>
<dbReference type="SUPFAM" id="SSF52540">
    <property type="entry name" value="P-loop containing nucleoside triphosphate hydrolases"/>
    <property type="match status" value="1"/>
</dbReference>
<dbReference type="Gene3D" id="1.25.40.10">
    <property type="entry name" value="Tetratricopeptide repeat domain"/>
    <property type="match status" value="1"/>
</dbReference>
<dbReference type="SUPFAM" id="SSF46894">
    <property type="entry name" value="C-terminal effector domain of the bipartite response regulators"/>
    <property type="match status" value="1"/>
</dbReference>
<evidence type="ECO:0000256" key="5">
    <source>
        <dbReference type="ARBA" id="ARBA00023163"/>
    </source>
</evidence>
<evidence type="ECO:0000256" key="1">
    <source>
        <dbReference type="ARBA" id="ARBA00005820"/>
    </source>
</evidence>
<dbReference type="Gene3D" id="1.10.10.10">
    <property type="entry name" value="Winged helix-like DNA-binding domain superfamily/Winged helix DNA-binding domain"/>
    <property type="match status" value="1"/>
</dbReference>
<evidence type="ECO:0000256" key="2">
    <source>
        <dbReference type="ARBA" id="ARBA00023012"/>
    </source>
</evidence>
<dbReference type="InterPro" id="IPR027417">
    <property type="entry name" value="P-loop_NTPase"/>
</dbReference>
<keyword evidence="2" id="KW-0902">Two-component regulatory system</keyword>
<dbReference type="InterPro" id="IPR001867">
    <property type="entry name" value="OmpR/PhoB-type_DNA-bd"/>
</dbReference>
<comment type="similarity">
    <text evidence="1">Belongs to the AfsR/DnrI/RedD regulatory family.</text>
</comment>
<dbReference type="PANTHER" id="PTHR35807:SF1">
    <property type="entry name" value="TRANSCRIPTIONAL REGULATOR REDD"/>
    <property type="match status" value="1"/>
</dbReference>
<reference evidence="9 10" key="1">
    <citation type="submission" date="2024-06" db="EMBL/GenBank/DDBJ databases">
        <title>The Natural Products Discovery Center: Release of the First 8490 Sequenced Strains for Exploring Actinobacteria Biosynthetic Diversity.</title>
        <authorList>
            <person name="Kalkreuter E."/>
            <person name="Kautsar S.A."/>
            <person name="Yang D."/>
            <person name="Bader C.D."/>
            <person name="Teijaro C.N."/>
            <person name="Fluegel L."/>
            <person name="Davis C.M."/>
            <person name="Simpson J.R."/>
            <person name="Lauterbach L."/>
            <person name="Steele A.D."/>
            <person name="Gui C."/>
            <person name="Meng S."/>
            <person name="Li G."/>
            <person name="Viehrig K."/>
            <person name="Ye F."/>
            <person name="Su P."/>
            <person name="Kiefer A.F."/>
            <person name="Nichols A."/>
            <person name="Cepeda A.J."/>
            <person name="Yan W."/>
            <person name="Fan B."/>
            <person name="Jiang Y."/>
            <person name="Adhikari A."/>
            <person name="Zheng C.-J."/>
            <person name="Schuster L."/>
            <person name="Cowan T.M."/>
            <person name="Smanski M.J."/>
            <person name="Chevrette M.G."/>
            <person name="De Carvalho L.P.S."/>
            <person name="Shen B."/>
        </authorList>
    </citation>
    <scope>NUCLEOTIDE SEQUENCE [LARGE SCALE GENOMIC DNA]</scope>
    <source>
        <strain evidence="9 10">NPDC020594</strain>
    </source>
</reference>
<dbReference type="Pfam" id="PF03704">
    <property type="entry name" value="BTAD"/>
    <property type="match status" value="1"/>
</dbReference>
<gene>
    <name evidence="9" type="ORF">AB0H04_38505</name>
</gene>
<dbReference type="PROSITE" id="PS51755">
    <property type="entry name" value="OMPR_PHOB"/>
    <property type="match status" value="1"/>
</dbReference>